<keyword evidence="2" id="KW-0560">Oxidoreductase</keyword>
<dbReference type="InterPro" id="IPR001509">
    <property type="entry name" value="Epimerase_deHydtase"/>
</dbReference>
<dbReference type="SUPFAM" id="SSF51735">
    <property type="entry name" value="NAD(P)-binding Rossmann-fold domains"/>
    <property type="match status" value="1"/>
</dbReference>
<evidence type="ECO:0000313" key="6">
    <source>
        <dbReference type="RefSeq" id="XP_056696576.1"/>
    </source>
</evidence>
<evidence type="ECO:0000313" key="7">
    <source>
        <dbReference type="RefSeq" id="XP_056696577.1"/>
    </source>
</evidence>
<keyword evidence="4" id="KW-1185">Reference proteome</keyword>
<reference evidence="4" key="1">
    <citation type="journal article" date="2021" name="Nat. Commun.">
        <title>Genomic analyses provide insights into spinach domestication and the genetic basis of agronomic traits.</title>
        <authorList>
            <person name="Cai X."/>
            <person name="Sun X."/>
            <person name="Xu C."/>
            <person name="Sun H."/>
            <person name="Wang X."/>
            <person name="Ge C."/>
            <person name="Zhang Z."/>
            <person name="Wang Q."/>
            <person name="Fei Z."/>
            <person name="Jiao C."/>
            <person name="Wang Q."/>
        </authorList>
    </citation>
    <scope>NUCLEOTIDE SEQUENCE [LARGE SCALE GENOMIC DNA]</scope>
    <source>
        <strain evidence="4">cv. Varoflay</strain>
    </source>
</reference>
<organism evidence="4 5">
    <name type="scientific">Spinacia oleracea</name>
    <name type="common">Spinach</name>
    <dbReference type="NCBI Taxonomy" id="3562"/>
    <lineage>
        <taxon>Eukaryota</taxon>
        <taxon>Viridiplantae</taxon>
        <taxon>Streptophyta</taxon>
        <taxon>Embryophyta</taxon>
        <taxon>Tracheophyta</taxon>
        <taxon>Spermatophyta</taxon>
        <taxon>Magnoliopsida</taxon>
        <taxon>eudicotyledons</taxon>
        <taxon>Gunneridae</taxon>
        <taxon>Pentapetalae</taxon>
        <taxon>Caryophyllales</taxon>
        <taxon>Chenopodiaceae</taxon>
        <taxon>Chenopodioideae</taxon>
        <taxon>Anserineae</taxon>
        <taxon>Spinacia</taxon>
    </lineage>
</organism>
<dbReference type="CDD" id="cd08958">
    <property type="entry name" value="FR_SDR_e"/>
    <property type="match status" value="1"/>
</dbReference>
<dbReference type="GeneID" id="110783427"/>
<dbReference type="RefSeq" id="XP_056696576.1">
    <property type="nucleotide sequence ID" value="XM_056840598.1"/>
</dbReference>
<evidence type="ECO:0000313" key="5">
    <source>
        <dbReference type="RefSeq" id="XP_056696575.1"/>
    </source>
</evidence>
<evidence type="ECO:0000256" key="2">
    <source>
        <dbReference type="ARBA" id="ARBA00023002"/>
    </source>
</evidence>
<dbReference type="RefSeq" id="XP_056696575.1">
    <property type="nucleotide sequence ID" value="XM_056840597.1"/>
</dbReference>
<dbReference type="PANTHER" id="PTHR10366">
    <property type="entry name" value="NAD DEPENDENT EPIMERASE/DEHYDRATASE"/>
    <property type="match status" value="1"/>
</dbReference>
<dbReference type="Proteomes" id="UP000813463">
    <property type="component" value="Chromosome 3"/>
</dbReference>
<dbReference type="InterPro" id="IPR036291">
    <property type="entry name" value="NAD(P)-bd_dom_sf"/>
</dbReference>
<reference evidence="5 6" key="2">
    <citation type="submission" date="2025-05" db="UniProtKB">
        <authorList>
            <consortium name="RefSeq"/>
        </authorList>
    </citation>
    <scope>IDENTIFICATION</scope>
    <source>
        <tissue evidence="5 6">Leaf</tissue>
    </source>
</reference>
<dbReference type="InterPro" id="IPR050425">
    <property type="entry name" value="NAD(P)_dehydrat-like"/>
</dbReference>
<dbReference type="RefSeq" id="XP_056696577.1">
    <property type="nucleotide sequence ID" value="XM_056840599.1"/>
</dbReference>
<evidence type="ECO:0000259" key="3">
    <source>
        <dbReference type="Pfam" id="PF01370"/>
    </source>
</evidence>
<evidence type="ECO:0000256" key="1">
    <source>
        <dbReference type="ARBA" id="ARBA00022857"/>
    </source>
</evidence>
<dbReference type="Gene3D" id="3.40.50.720">
    <property type="entry name" value="NAD(P)-binding Rossmann-like Domain"/>
    <property type="match status" value="1"/>
</dbReference>
<evidence type="ECO:0000313" key="4">
    <source>
        <dbReference type="Proteomes" id="UP000813463"/>
    </source>
</evidence>
<gene>
    <name evidence="5 6 7" type="primary">LOC110783427</name>
</gene>
<dbReference type="Pfam" id="PF01370">
    <property type="entry name" value="Epimerase"/>
    <property type="match status" value="1"/>
</dbReference>
<name>A0ABM3RLT4_SPIOL</name>
<dbReference type="PANTHER" id="PTHR10366:SF658">
    <property type="entry name" value="NAD(P)-BINDING ROSSMANN-FOLD SUPERFAMILY PROTEIN"/>
    <property type="match status" value="1"/>
</dbReference>
<keyword evidence="1" id="KW-0521">NADP</keyword>
<proteinExistence type="predicted"/>
<accession>A0ABM3RLT4</accession>
<feature type="domain" description="NAD-dependent epimerase/dehydratase" evidence="3">
    <location>
        <begin position="5"/>
        <end position="244"/>
    </location>
</feature>
<protein>
    <submittedName>
        <fullName evidence="5 6">Tetraketide alpha-pyrone reductase 2 isoform X1</fullName>
    </submittedName>
</protein>
<sequence length="322" mass="35753">MREYCVTGATGFVASHLIKVLLENGCSVRATVRDPDNVEKVGFLWEMNGAKERLKLFKSDLMVNGSFDEVIEGVDGVFHVASPAASLRDGEDVQSLLIDPCINGILNVLNSCSKTNTVKRIVLTSSRLAIKQRQDVDQIPAFNESHWSDLEYCKRNNQMWYAYAKTIGEKTAWKVAEERNLDLVVVHPSFVIGPLLAPYVSSSLKYVLDLIKGAKGGYPNGYCGFVHVEDVAAAHILAMEESKASGRLICSSSVAHWSDVVASLRTKYPMYPFETKLNDKEGDRNQHTMDATKILHLGFPSFKTIPQIFDDCIKSFQAKGIL</sequence>